<dbReference type="AlphaFoldDB" id="A0A8X6TGT6"/>
<comment type="caution">
    <text evidence="1">The sequence shown here is derived from an EMBL/GenBank/DDBJ whole genome shotgun (WGS) entry which is preliminary data.</text>
</comment>
<dbReference type="EMBL" id="BMAW01057835">
    <property type="protein sequence ID" value="GFT13195.1"/>
    <property type="molecule type" value="Genomic_DNA"/>
</dbReference>
<organism evidence="1 2">
    <name type="scientific">Nephila pilipes</name>
    <name type="common">Giant wood spider</name>
    <name type="synonym">Nephila maculata</name>
    <dbReference type="NCBI Taxonomy" id="299642"/>
    <lineage>
        <taxon>Eukaryota</taxon>
        <taxon>Metazoa</taxon>
        <taxon>Ecdysozoa</taxon>
        <taxon>Arthropoda</taxon>
        <taxon>Chelicerata</taxon>
        <taxon>Arachnida</taxon>
        <taxon>Araneae</taxon>
        <taxon>Araneomorphae</taxon>
        <taxon>Entelegynae</taxon>
        <taxon>Araneoidea</taxon>
        <taxon>Nephilidae</taxon>
        <taxon>Nephila</taxon>
    </lineage>
</organism>
<dbReference type="Proteomes" id="UP000887013">
    <property type="component" value="Unassembled WGS sequence"/>
</dbReference>
<accession>A0A8X6TGT6</accession>
<proteinExistence type="predicted"/>
<gene>
    <name evidence="1" type="ORF">NPIL_201221</name>
</gene>
<protein>
    <submittedName>
        <fullName evidence="1">Uncharacterized protein</fullName>
    </submittedName>
</protein>
<evidence type="ECO:0000313" key="1">
    <source>
        <dbReference type="EMBL" id="GFT13195.1"/>
    </source>
</evidence>
<evidence type="ECO:0000313" key="2">
    <source>
        <dbReference type="Proteomes" id="UP000887013"/>
    </source>
</evidence>
<sequence length="90" mass="10264">MSERRGRETEGKKDRSRTVMMTMQGCSGAFQGHRKPTRDTKTNTCLSVLQGKKRREKKREKRALAWRQFVTYKTSAGVTNYTGNTGGFPC</sequence>
<name>A0A8X6TGT6_NEPPI</name>
<keyword evidence="2" id="KW-1185">Reference proteome</keyword>
<reference evidence="1" key="1">
    <citation type="submission" date="2020-08" db="EMBL/GenBank/DDBJ databases">
        <title>Multicomponent nature underlies the extraordinary mechanical properties of spider dragline silk.</title>
        <authorList>
            <person name="Kono N."/>
            <person name="Nakamura H."/>
            <person name="Mori M."/>
            <person name="Yoshida Y."/>
            <person name="Ohtoshi R."/>
            <person name="Malay A.D."/>
            <person name="Moran D.A.P."/>
            <person name="Tomita M."/>
            <person name="Numata K."/>
            <person name="Arakawa K."/>
        </authorList>
    </citation>
    <scope>NUCLEOTIDE SEQUENCE</scope>
</reference>